<proteinExistence type="predicted"/>
<accession>A0AAJ8BPM2</accession>
<protein>
    <recommendedName>
        <fullName evidence="2">Secreted protein</fullName>
    </recommendedName>
</protein>
<reference evidence="1" key="1">
    <citation type="submission" date="2025-02" db="EMBL/GenBank/DDBJ databases">
        <authorList>
            <consortium name="NCBI Genome Project"/>
        </authorList>
    </citation>
    <scope>NUCLEOTIDE SEQUENCE</scope>
</reference>
<dbReference type="RefSeq" id="XP_059601358.1">
    <property type="nucleotide sequence ID" value="XM_059749690.1"/>
</dbReference>
<dbReference type="AlphaFoldDB" id="A0AAJ8BPM2"/>
<dbReference type="GeneID" id="84591994"/>
<evidence type="ECO:0008006" key="2">
    <source>
        <dbReference type="Google" id="ProtNLM"/>
    </source>
</evidence>
<gene>
    <name evidence="1" type="ORF">An09g02945</name>
</gene>
<dbReference type="VEuPathDB" id="FungiDB:An09g02945"/>
<evidence type="ECO:0000313" key="1">
    <source>
        <dbReference type="RefSeq" id="XP_059601358.1"/>
    </source>
</evidence>
<dbReference type="KEGG" id="ang:An09g02945"/>
<reference evidence="1" key="2">
    <citation type="submission" date="2025-08" db="UniProtKB">
        <authorList>
            <consortium name="RefSeq"/>
        </authorList>
    </citation>
    <scope>IDENTIFICATION</scope>
</reference>
<organism evidence="1">
    <name type="scientific">Aspergillus niger</name>
    <dbReference type="NCBI Taxonomy" id="5061"/>
    <lineage>
        <taxon>Eukaryota</taxon>
        <taxon>Fungi</taxon>
        <taxon>Dikarya</taxon>
        <taxon>Ascomycota</taxon>
        <taxon>Pezizomycotina</taxon>
        <taxon>Eurotiomycetes</taxon>
        <taxon>Eurotiomycetidae</taxon>
        <taxon>Eurotiales</taxon>
        <taxon>Aspergillaceae</taxon>
        <taxon>Aspergillus</taxon>
        <taxon>Aspergillus subgen. Circumdati</taxon>
    </lineage>
</organism>
<sequence length="123" mass="14371">MAFFFHTRHAGAESALGARPQYKSLGGCPPDFGCDYVFPLSTVGCFVRWVAHTTLLHRRQQQTSQDKPFGVCTWFWVKERRKLYSHSTHLLLNRKFSQRLEPFANVHLRPSNNHRPTFLRPDE</sequence>
<name>A0AAJ8BPM2_ASPNG</name>